<keyword evidence="2" id="KW-1185">Reference proteome</keyword>
<evidence type="ECO:0000313" key="1">
    <source>
        <dbReference type="EMBL" id="MQA40611.1"/>
    </source>
</evidence>
<proteinExistence type="predicted"/>
<sequence>MSLVALQVVEDRLSDGALLRIDGGVALTQWRLLRDDAVGPVEGLVAEWLEEELKCRRLFFPASSLASAEEIVGGWNLLADDGKVHEVECVPLESLSGMERRLVLALYYAESNALSLWRSGNRHVS</sequence>
<protein>
    <submittedName>
        <fullName evidence="1">Uncharacterized protein</fullName>
    </submittedName>
</protein>
<gene>
    <name evidence="1" type="ORF">GEV02_20880</name>
</gene>
<reference evidence="1 2" key="1">
    <citation type="submission" date="2019-10" db="EMBL/GenBank/DDBJ databases">
        <title>Two novel species isolated from a subtropical stream in China.</title>
        <authorList>
            <person name="Lu H."/>
        </authorList>
    </citation>
    <scope>NUCLEOTIDE SEQUENCE [LARGE SCALE GENOMIC DNA]</scope>
    <source>
        <strain evidence="1 2">FT29W</strain>
    </source>
</reference>
<dbReference type="EMBL" id="WHUG01000009">
    <property type="protein sequence ID" value="MQA40611.1"/>
    <property type="molecule type" value="Genomic_DNA"/>
</dbReference>
<dbReference type="Proteomes" id="UP000440498">
    <property type="component" value="Unassembled WGS sequence"/>
</dbReference>
<dbReference type="AlphaFoldDB" id="A0A6A7N6R5"/>
<dbReference type="RefSeq" id="WP_152839908.1">
    <property type="nucleotide sequence ID" value="NZ_WHUG01000009.1"/>
</dbReference>
<evidence type="ECO:0000313" key="2">
    <source>
        <dbReference type="Proteomes" id="UP000440498"/>
    </source>
</evidence>
<comment type="caution">
    <text evidence="1">The sequence shown here is derived from an EMBL/GenBank/DDBJ whole genome shotgun (WGS) entry which is preliminary data.</text>
</comment>
<name>A0A6A7N6R5_9BURK</name>
<accession>A0A6A7N6R5</accession>
<organism evidence="1 2">
    <name type="scientific">Rugamonas aquatica</name>
    <dbReference type="NCBI Taxonomy" id="2743357"/>
    <lineage>
        <taxon>Bacteria</taxon>
        <taxon>Pseudomonadati</taxon>
        <taxon>Pseudomonadota</taxon>
        <taxon>Betaproteobacteria</taxon>
        <taxon>Burkholderiales</taxon>
        <taxon>Oxalobacteraceae</taxon>
        <taxon>Telluria group</taxon>
        <taxon>Rugamonas</taxon>
    </lineage>
</organism>